<accession>A0A1W1UV93</accession>
<evidence type="ECO:0008006" key="4">
    <source>
        <dbReference type="Google" id="ProtNLM"/>
    </source>
</evidence>
<dbReference type="InterPro" id="IPR054261">
    <property type="entry name" value="DUF6992"/>
</dbReference>
<evidence type="ECO:0000256" key="1">
    <source>
        <dbReference type="SAM" id="SignalP"/>
    </source>
</evidence>
<keyword evidence="1" id="KW-0732">Signal</keyword>
<proteinExistence type="predicted"/>
<feature type="signal peptide" evidence="1">
    <location>
        <begin position="1"/>
        <end position="19"/>
    </location>
</feature>
<dbReference type="AlphaFoldDB" id="A0A1W1UV93"/>
<dbReference type="Proteomes" id="UP000192266">
    <property type="component" value="Unassembled WGS sequence"/>
</dbReference>
<evidence type="ECO:0000313" key="3">
    <source>
        <dbReference type="Proteomes" id="UP000192266"/>
    </source>
</evidence>
<organism evidence="2 3">
    <name type="scientific">Hymenobacter roseosalivarius DSM 11622</name>
    <dbReference type="NCBI Taxonomy" id="645990"/>
    <lineage>
        <taxon>Bacteria</taxon>
        <taxon>Pseudomonadati</taxon>
        <taxon>Bacteroidota</taxon>
        <taxon>Cytophagia</taxon>
        <taxon>Cytophagales</taxon>
        <taxon>Hymenobacteraceae</taxon>
        <taxon>Hymenobacter</taxon>
    </lineage>
</organism>
<name>A0A1W1UV93_9BACT</name>
<dbReference type="Pfam" id="PF22503">
    <property type="entry name" value="DUF6992"/>
    <property type="match status" value="1"/>
</dbReference>
<protein>
    <recommendedName>
        <fullName evidence="4">DUF5683 domain-containing protein</fullName>
    </recommendedName>
</protein>
<dbReference type="STRING" id="645990.SAMN00120144_3163"/>
<evidence type="ECO:0000313" key="2">
    <source>
        <dbReference type="EMBL" id="SMB85065.1"/>
    </source>
</evidence>
<gene>
    <name evidence="2" type="ORF">SAMN00120144_3163</name>
</gene>
<reference evidence="2 3" key="1">
    <citation type="submission" date="2017-04" db="EMBL/GenBank/DDBJ databases">
        <authorList>
            <person name="Afonso C.L."/>
            <person name="Miller P.J."/>
            <person name="Scott M.A."/>
            <person name="Spackman E."/>
            <person name="Goraichik I."/>
            <person name="Dimitrov K.M."/>
            <person name="Suarez D.L."/>
            <person name="Swayne D.E."/>
        </authorList>
    </citation>
    <scope>NUCLEOTIDE SEQUENCE [LARGE SCALE GENOMIC DNA]</scope>
    <source>
        <strain evidence="2 3">DSM 11622</strain>
    </source>
</reference>
<keyword evidence="3" id="KW-1185">Reference proteome</keyword>
<feature type="chain" id="PRO_5012551625" description="DUF5683 domain-containing protein" evidence="1">
    <location>
        <begin position="20"/>
        <end position="199"/>
    </location>
</feature>
<dbReference type="EMBL" id="FWWW01000042">
    <property type="protein sequence ID" value="SMB85065.1"/>
    <property type="molecule type" value="Genomic_DNA"/>
</dbReference>
<sequence>MHFRSWLLVFACLPLKLLAQNTSQEAPTAIFDAERAALDRRGMYVLGAWAVSNVGASGARYFATTGSEKYFHQMNVGWGAVNLALAGVSFLGSSRAPSSDRAATTKAQLRTENIYLLNTGLDAAYIMGGFYLKERARTRPTQRRQDQLKGYGQSLLLQGGFLLAFDGVMFAAHHSHATQRLYPLLSNLRFGPGTVALVF</sequence>